<dbReference type="Pfam" id="PF01656">
    <property type="entry name" value="CbiA"/>
    <property type="match status" value="1"/>
</dbReference>
<dbReference type="AlphaFoldDB" id="A0A9N9IGG8"/>
<comment type="caution">
    <text evidence="2">The sequence shown here is derived from an EMBL/GenBank/DDBJ whole genome shotgun (WGS) entry which is preliminary data.</text>
</comment>
<dbReference type="Gene3D" id="3.40.50.300">
    <property type="entry name" value="P-loop containing nucleotide triphosphate hydrolases"/>
    <property type="match status" value="2"/>
</dbReference>
<proteinExistence type="predicted"/>
<reference evidence="2" key="1">
    <citation type="submission" date="2021-06" db="EMBL/GenBank/DDBJ databases">
        <authorList>
            <person name="Kallberg Y."/>
            <person name="Tangrot J."/>
            <person name="Rosling A."/>
        </authorList>
    </citation>
    <scope>NUCLEOTIDE SEQUENCE</scope>
    <source>
        <strain evidence="2">IN212</strain>
    </source>
</reference>
<dbReference type="GO" id="GO:0003677">
    <property type="term" value="F:DNA binding"/>
    <property type="evidence" value="ECO:0007669"/>
    <property type="project" value="InterPro"/>
</dbReference>
<keyword evidence="3" id="KW-1185">Reference proteome</keyword>
<dbReference type="Proteomes" id="UP000789396">
    <property type="component" value="Unassembled WGS sequence"/>
</dbReference>
<feature type="non-terminal residue" evidence="2">
    <location>
        <position position="349"/>
    </location>
</feature>
<dbReference type="InterPro" id="IPR003477">
    <property type="entry name" value="PemK-like"/>
</dbReference>
<dbReference type="PANTHER" id="PTHR13696:SF99">
    <property type="entry name" value="COBYRINIC ACID AC-DIAMIDE SYNTHASE"/>
    <property type="match status" value="1"/>
</dbReference>
<dbReference type="SUPFAM" id="SSF52540">
    <property type="entry name" value="P-loop containing nucleoside triphosphate hydrolases"/>
    <property type="match status" value="1"/>
</dbReference>
<dbReference type="SUPFAM" id="SSF50118">
    <property type="entry name" value="Cell growth inhibitor/plasmid maintenance toxic component"/>
    <property type="match status" value="1"/>
</dbReference>
<name>A0A9N9IGG8_9GLOM</name>
<gene>
    <name evidence="2" type="ORF">RFULGI_LOCUS12435</name>
</gene>
<dbReference type="PANTHER" id="PTHR13696">
    <property type="entry name" value="P-LOOP CONTAINING NUCLEOSIDE TRIPHOSPHATE HYDROLASE"/>
    <property type="match status" value="1"/>
</dbReference>
<dbReference type="InterPro" id="IPR050678">
    <property type="entry name" value="DNA_Partitioning_ATPase"/>
</dbReference>
<accession>A0A9N9IGG8</accession>
<feature type="domain" description="CobQ/CobB/MinD/ParA nucleotide binding" evidence="1">
    <location>
        <begin position="185"/>
        <end position="319"/>
    </location>
</feature>
<sequence length="349" mass="38587">ISIQDNTYRELKRITNPGEVSQFIDKLISQEIAKKKQRLIEGYKRVAKSKKIKKTRPSLVVSNDIQNEFDEQIIVSPLSTEDLDQVEEFEVYIAKTAENGLEKDSKILLNRLQTIDKMVRLKVEKDFIGSTSPEIMRQLGLIADVGSKGDTIEGGSLLFDPVSFALDELVATRAGEEGGYCWHEAFISQKGGVGKSTLSRALATEASKAKMKVLLADCDPQQGTMIIDGPARTSKSTLEIATKANLIIQPTGPSVDDCEPAVKEFHALKEAGIEKKKLLFVLNHLTTTGEEINARAYLTQAGYSVLNTGLTEKASYRQAQNQGLAITEVIYEKLKKQAQKLIDEILTKL</sequence>
<dbReference type="Pfam" id="PF02452">
    <property type="entry name" value="PemK_toxin"/>
    <property type="match status" value="1"/>
</dbReference>
<evidence type="ECO:0000313" key="2">
    <source>
        <dbReference type="EMBL" id="CAG8735120.1"/>
    </source>
</evidence>
<evidence type="ECO:0000313" key="3">
    <source>
        <dbReference type="Proteomes" id="UP000789396"/>
    </source>
</evidence>
<dbReference type="OrthoDB" id="2388282at2759"/>
<dbReference type="InterPro" id="IPR027417">
    <property type="entry name" value="P-loop_NTPase"/>
</dbReference>
<dbReference type="InterPro" id="IPR011067">
    <property type="entry name" value="Plasmid_toxin/cell-grow_inhib"/>
</dbReference>
<dbReference type="CDD" id="cd02042">
    <property type="entry name" value="ParAB_family"/>
    <property type="match status" value="1"/>
</dbReference>
<dbReference type="EMBL" id="CAJVPZ010029802">
    <property type="protein sequence ID" value="CAG8735120.1"/>
    <property type="molecule type" value="Genomic_DNA"/>
</dbReference>
<dbReference type="InterPro" id="IPR002586">
    <property type="entry name" value="CobQ/CobB/MinD/ParA_Nub-bd_dom"/>
</dbReference>
<organism evidence="2 3">
    <name type="scientific">Racocetra fulgida</name>
    <dbReference type="NCBI Taxonomy" id="60492"/>
    <lineage>
        <taxon>Eukaryota</taxon>
        <taxon>Fungi</taxon>
        <taxon>Fungi incertae sedis</taxon>
        <taxon>Mucoromycota</taxon>
        <taxon>Glomeromycotina</taxon>
        <taxon>Glomeromycetes</taxon>
        <taxon>Diversisporales</taxon>
        <taxon>Gigasporaceae</taxon>
        <taxon>Racocetra</taxon>
    </lineage>
</organism>
<evidence type="ECO:0000259" key="1">
    <source>
        <dbReference type="Pfam" id="PF01656"/>
    </source>
</evidence>
<protein>
    <submittedName>
        <fullName evidence="2">15161_t:CDS:1</fullName>
    </submittedName>
</protein>
<dbReference type="Gene3D" id="2.30.30.110">
    <property type="match status" value="1"/>
</dbReference>